<dbReference type="RefSeq" id="WP_080803843.1">
    <property type="nucleotide sequence ID" value="NZ_LT828545.1"/>
</dbReference>
<sequence>MKNIKITLFVFYCIFTIAIFPSTVFPECSDMKNLYQHALKQDDSSRKISMLEKVRVECPGNFVVFYELGKAIHTLCMEKNLPPEDELWAKAIIQFKDVLTTLANIQSLAEQQKKLKAGTCVHLGEIYERVNNIYLAKFYYKMAISIIPFKMAEERLIDLEYHHSTKGLDEQEIMLGFKTAKAYGVEPTVDIPIHFEYDSSMLTSTPGQDGAGGGISGIEQAGKLGNVISAPGFSQNSFLLIGHTDIHGSDAYNDKLSRERAESVKRYLVDNFNIPSHRITTRGDGKRNLKIQGSSEKIDAINRRVEIVIIN</sequence>
<dbReference type="PRINTS" id="PR01021">
    <property type="entry name" value="OMPADOMAIN"/>
</dbReference>
<evidence type="ECO:0000313" key="7">
    <source>
        <dbReference type="Proteomes" id="UP000191931"/>
    </source>
</evidence>
<evidence type="ECO:0000256" key="2">
    <source>
        <dbReference type="ARBA" id="ARBA00023136"/>
    </source>
</evidence>
<accession>A0A1W1H4T9</accession>
<keyword evidence="7" id="KW-1185">Reference proteome</keyword>
<protein>
    <recommendedName>
        <fullName evidence="5">OmpA-like domain-containing protein</fullName>
    </recommendedName>
</protein>
<evidence type="ECO:0000256" key="3">
    <source>
        <dbReference type="ARBA" id="ARBA00023237"/>
    </source>
</evidence>
<name>A0A1W1H4T9_9BACT</name>
<dbReference type="STRING" id="1246637.MTBBW1_1020013"/>
<dbReference type="SUPFAM" id="SSF103088">
    <property type="entry name" value="OmpA-like"/>
    <property type="match status" value="1"/>
</dbReference>
<reference evidence="6 7" key="1">
    <citation type="submission" date="2017-03" db="EMBL/GenBank/DDBJ databases">
        <authorList>
            <person name="Afonso C.L."/>
            <person name="Miller P.J."/>
            <person name="Scott M.A."/>
            <person name="Spackman E."/>
            <person name="Goraichik I."/>
            <person name="Dimitrov K.M."/>
            <person name="Suarez D.L."/>
            <person name="Swayne D.E."/>
        </authorList>
    </citation>
    <scope>NUCLEOTIDE SEQUENCE [LARGE SCALE GENOMIC DNA]</scope>
    <source>
        <strain evidence="6">PRJEB14757</strain>
    </source>
</reference>
<dbReference type="OrthoDB" id="9783110at2"/>
<dbReference type="Proteomes" id="UP000191931">
    <property type="component" value="Unassembled WGS sequence"/>
</dbReference>
<keyword evidence="3" id="KW-0998">Cell outer membrane</keyword>
<feature type="domain" description="OmpA-like" evidence="5">
    <location>
        <begin position="182"/>
        <end position="311"/>
    </location>
</feature>
<dbReference type="PANTHER" id="PTHR30329:SF21">
    <property type="entry name" value="LIPOPROTEIN YIAD-RELATED"/>
    <property type="match status" value="1"/>
</dbReference>
<dbReference type="GO" id="GO:0009279">
    <property type="term" value="C:cell outer membrane"/>
    <property type="evidence" value="ECO:0007669"/>
    <property type="project" value="UniProtKB-SubCell"/>
</dbReference>
<comment type="subcellular location">
    <subcellularLocation>
        <location evidence="1">Cell outer membrane</location>
    </subcellularLocation>
</comment>
<dbReference type="InterPro" id="IPR006664">
    <property type="entry name" value="OMP_bac"/>
</dbReference>
<dbReference type="CDD" id="cd07185">
    <property type="entry name" value="OmpA_C-like"/>
    <property type="match status" value="1"/>
</dbReference>
<dbReference type="InterPro" id="IPR050330">
    <property type="entry name" value="Bact_OuterMem_StrucFunc"/>
</dbReference>
<proteinExistence type="predicted"/>
<evidence type="ECO:0000256" key="1">
    <source>
        <dbReference type="ARBA" id="ARBA00004442"/>
    </source>
</evidence>
<organism evidence="6 7">
    <name type="scientific">Desulfamplus magnetovallimortis</name>
    <dbReference type="NCBI Taxonomy" id="1246637"/>
    <lineage>
        <taxon>Bacteria</taxon>
        <taxon>Pseudomonadati</taxon>
        <taxon>Thermodesulfobacteriota</taxon>
        <taxon>Desulfobacteria</taxon>
        <taxon>Desulfobacterales</taxon>
        <taxon>Desulfobacteraceae</taxon>
        <taxon>Desulfamplus</taxon>
    </lineage>
</organism>
<dbReference type="EMBL" id="FWEV01000005">
    <property type="protein sequence ID" value="SLM27489.1"/>
    <property type="molecule type" value="Genomic_DNA"/>
</dbReference>
<evidence type="ECO:0000313" key="6">
    <source>
        <dbReference type="EMBL" id="SLM27489.1"/>
    </source>
</evidence>
<dbReference type="InterPro" id="IPR006665">
    <property type="entry name" value="OmpA-like"/>
</dbReference>
<dbReference type="Gene3D" id="3.30.1330.60">
    <property type="entry name" value="OmpA-like domain"/>
    <property type="match status" value="1"/>
</dbReference>
<dbReference type="Pfam" id="PF00691">
    <property type="entry name" value="OmpA"/>
    <property type="match status" value="1"/>
</dbReference>
<evidence type="ECO:0000259" key="5">
    <source>
        <dbReference type="PROSITE" id="PS51123"/>
    </source>
</evidence>
<keyword evidence="2 4" id="KW-0472">Membrane</keyword>
<evidence type="ECO:0000256" key="4">
    <source>
        <dbReference type="PROSITE-ProRule" id="PRU00473"/>
    </source>
</evidence>
<gene>
    <name evidence="6" type="ORF">MTBBW1_1020013</name>
</gene>
<dbReference type="PANTHER" id="PTHR30329">
    <property type="entry name" value="STATOR ELEMENT OF FLAGELLAR MOTOR COMPLEX"/>
    <property type="match status" value="1"/>
</dbReference>
<dbReference type="AlphaFoldDB" id="A0A1W1H4T9"/>
<dbReference type="InterPro" id="IPR036737">
    <property type="entry name" value="OmpA-like_sf"/>
</dbReference>
<dbReference type="PROSITE" id="PS51123">
    <property type="entry name" value="OMPA_2"/>
    <property type="match status" value="1"/>
</dbReference>